<gene>
    <name evidence="2" type="ORF">NARC_140023</name>
</gene>
<dbReference type="RefSeq" id="WP_144733333.1">
    <property type="nucleotide sequence ID" value="NZ_ML675589.1"/>
</dbReference>
<proteinExistence type="predicted"/>
<organism evidence="2 3">
    <name type="scientific">Candidatus Nitrosocosmicus arcticus</name>
    <dbReference type="NCBI Taxonomy" id="2035267"/>
    <lineage>
        <taxon>Archaea</taxon>
        <taxon>Nitrososphaerota</taxon>
        <taxon>Nitrososphaeria</taxon>
        <taxon>Nitrososphaerales</taxon>
        <taxon>Nitrososphaeraceae</taxon>
        <taxon>Candidatus Nitrosocosmicus</taxon>
    </lineage>
</organism>
<dbReference type="OrthoDB" id="378821at2157"/>
<sequence length="80" mass="8740">MENNTITVVVFTFAAILMSFSFGDALAQNTTSTYPNNTETVQEFEAIEGNNTAVFLNDTNISNPANNLENSLDTNENQSN</sequence>
<comment type="caution">
    <text evidence="2">The sequence shown here is derived from an EMBL/GenBank/DDBJ whole genome shotgun (WGS) entry which is preliminary data.</text>
</comment>
<dbReference type="Proteomes" id="UP000315289">
    <property type="component" value="Unassembled WGS sequence"/>
</dbReference>
<name>A0A557SSK1_9ARCH</name>
<accession>A0A557SSK1</accession>
<dbReference type="AlphaFoldDB" id="A0A557SSK1"/>
<feature type="region of interest" description="Disordered" evidence="1">
    <location>
        <begin position="60"/>
        <end position="80"/>
    </location>
</feature>
<evidence type="ECO:0000256" key="1">
    <source>
        <dbReference type="SAM" id="MobiDB-lite"/>
    </source>
</evidence>
<dbReference type="EMBL" id="VOAH01000014">
    <property type="protein sequence ID" value="TVP39568.1"/>
    <property type="molecule type" value="Genomic_DNA"/>
</dbReference>
<reference evidence="2 3" key="1">
    <citation type="journal article" date="2019" name="Front. Microbiol.">
        <title>Ammonia Oxidation by the Arctic Terrestrial Thaumarchaeote Candidatus Nitrosocosmicus arcticus Is Stimulated by Increasing Temperatures.</title>
        <authorList>
            <person name="Alves R.J.E."/>
            <person name="Kerou M."/>
            <person name="Zappe A."/>
            <person name="Bittner R."/>
            <person name="Abby S.S."/>
            <person name="Schmidt H.A."/>
            <person name="Pfeifer K."/>
            <person name="Schleper C."/>
        </authorList>
    </citation>
    <scope>NUCLEOTIDE SEQUENCE [LARGE SCALE GENOMIC DNA]</scope>
    <source>
        <strain evidence="2 3">Kfb</strain>
    </source>
</reference>
<protein>
    <submittedName>
        <fullName evidence="2">Uncharacterized protein</fullName>
    </submittedName>
</protein>
<evidence type="ECO:0000313" key="3">
    <source>
        <dbReference type="Proteomes" id="UP000315289"/>
    </source>
</evidence>
<evidence type="ECO:0000313" key="2">
    <source>
        <dbReference type="EMBL" id="TVP39568.1"/>
    </source>
</evidence>
<keyword evidence="3" id="KW-1185">Reference proteome</keyword>